<sequence length="313" mass="32269">MAVAGGDETAVPRADLLAVVAGTVLALAVVFTPLGEWRGAALVVGLPFVLVAPGYGLVSALFPRAGETGPGEGDGWLSRLLLSVAGSVMAVAVVGVVLEFTVWGFRREAVVGLLAALTLISTVVAWYRRRAVTPAARAGASGSALRERTRTLVAGDGALGVLLTVLVVVVAAGGVAVVVADTTSSGATTEFYVLGENESGELVAGTYPENVTVGEEATVGIGVGTTRPAGFDGSVVASLERVSVDGEATTVTESQRLGSFDVSVASGETDVRRHTFQPEMAGDRLRLTFRLYERGSESPFRRVQIWIGVTPRA</sequence>
<dbReference type="RefSeq" id="WP_284033489.1">
    <property type="nucleotide sequence ID" value="NZ_CP126155.1"/>
</dbReference>
<keyword evidence="4" id="KW-1185">Reference proteome</keyword>
<proteinExistence type="predicted"/>
<feature type="domain" description="DUF1616" evidence="2">
    <location>
        <begin position="20"/>
        <end position="307"/>
    </location>
</feature>
<evidence type="ECO:0000313" key="3">
    <source>
        <dbReference type="EMBL" id="MFC7068737.1"/>
    </source>
</evidence>
<keyword evidence="1" id="KW-1133">Transmembrane helix</keyword>
<feature type="transmembrane region" description="Helical" evidence="1">
    <location>
        <begin position="16"/>
        <end position="34"/>
    </location>
</feature>
<dbReference type="AlphaFoldDB" id="A0ABD5W654"/>
<feature type="transmembrane region" description="Helical" evidence="1">
    <location>
        <begin position="41"/>
        <end position="62"/>
    </location>
</feature>
<feature type="transmembrane region" description="Helical" evidence="1">
    <location>
        <begin position="109"/>
        <end position="127"/>
    </location>
</feature>
<dbReference type="GeneID" id="81126745"/>
<dbReference type="EMBL" id="JBHTAH010000002">
    <property type="protein sequence ID" value="MFC7068737.1"/>
    <property type="molecule type" value="Genomic_DNA"/>
</dbReference>
<dbReference type="Pfam" id="PF07760">
    <property type="entry name" value="DUF1616"/>
    <property type="match status" value="1"/>
</dbReference>
<name>A0ABD5W654_9EURY</name>
<dbReference type="Proteomes" id="UP001596461">
    <property type="component" value="Unassembled WGS sequence"/>
</dbReference>
<keyword evidence="1" id="KW-0472">Membrane</keyword>
<organism evidence="3 4">
    <name type="scientific">Halobaculum lipolyticum</name>
    <dbReference type="NCBI Taxonomy" id="3032001"/>
    <lineage>
        <taxon>Archaea</taxon>
        <taxon>Methanobacteriati</taxon>
        <taxon>Methanobacteriota</taxon>
        <taxon>Stenosarchaea group</taxon>
        <taxon>Halobacteria</taxon>
        <taxon>Halobacteriales</taxon>
        <taxon>Haloferacaceae</taxon>
        <taxon>Halobaculum</taxon>
    </lineage>
</organism>
<gene>
    <name evidence="3" type="ORF">ACFQL9_03710</name>
</gene>
<dbReference type="InterPro" id="IPR011674">
    <property type="entry name" value="DUF1616"/>
</dbReference>
<evidence type="ECO:0000259" key="2">
    <source>
        <dbReference type="Pfam" id="PF07760"/>
    </source>
</evidence>
<feature type="transmembrane region" description="Helical" evidence="1">
    <location>
        <begin position="82"/>
        <end position="102"/>
    </location>
</feature>
<evidence type="ECO:0000313" key="4">
    <source>
        <dbReference type="Proteomes" id="UP001596461"/>
    </source>
</evidence>
<feature type="transmembrane region" description="Helical" evidence="1">
    <location>
        <begin position="158"/>
        <end position="180"/>
    </location>
</feature>
<comment type="caution">
    <text evidence="3">The sequence shown here is derived from an EMBL/GenBank/DDBJ whole genome shotgun (WGS) entry which is preliminary data.</text>
</comment>
<keyword evidence="1" id="KW-0812">Transmembrane</keyword>
<evidence type="ECO:0000256" key="1">
    <source>
        <dbReference type="SAM" id="Phobius"/>
    </source>
</evidence>
<accession>A0ABD5W654</accession>
<reference evidence="3 4" key="1">
    <citation type="journal article" date="2019" name="Int. J. Syst. Evol. Microbiol.">
        <title>The Global Catalogue of Microorganisms (GCM) 10K type strain sequencing project: providing services to taxonomists for standard genome sequencing and annotation.</title>
        <authorList>
            <consortium name="The Broad Institute Genomics Platform"/>
            <consortium name="The Broad Institute Genome Sequencing Center for Infectious Disease"/>
            <person name="Wu L."/>
            <person name="Ma J."/>
        </authorList>
    </citation>
    <scope>NUCLEOTIDE SEQUENCE [LARGE SCALE GENOMIC DNA]</scope>
    <source>
        <strain evidence="3 4">DT31</strain>
    </source>
</reference>
<protein>
    <submittedName>
        <fullName evidence="3">DUF1616 domain-containing protein</fullName>
    </submittedName>
</protein>